<sequence>MRLRNALAAAALLISAAADAQNPASSLSTEQLGDTCDRACLREIMDKYLTALVAHDSDRLDLATHVRFTENGVVLPIGTALWRTASGLGEFGQYFVDAKGHSVAFLGTVKERDTKSILSVRLKLQDRVIEEIEQLVVRSPQSAAAWDQRVQPGARTYSTQGWGDTLKPSERVSRERMVAIANSYFSSIQGGSATPVPFAADCYRIENGEVTSGAPKTGADAPVQTGRAVFINSVADRSCAEQLNAKGAFIFNNDLRDRRFLVVDEETGTVFTHVFFDHAGKFTERTLPDGTKRPISSRVLLPGTLAIHEVFWIRNGVIQHIAANILSVPYGMSSGWEN</sequence>
<feature type="signal peptide" evidence="1">
    <location>
        <begin position="1"/>
        <end position="20"/>
    </location>
</feature>
<dbReference type="Pfam" id="PF26061">
    <property type="entry name" value="DUF8021"/>
    <property type="match status" value="1"/>
</dbReference>
<dbReference type="EMBL" id="NWUF01000036">
    <property type="protein sequence ID" value="PCE40069.1"/>
    <property type="molecule type" value="Genomic_DNA"/>
</dbReference>
<reference evidence="3 4" key="1">
    <citation type="submission" date="2017-09" db="EMBL/GenBank/DDBJ databases">
        <title>The Catabolism of 3,6-Dichlorosalicylic acid is Initiated by the Cytochrome P450 Monooxygenase DsmABC in Rhizorhabdus dicambivorans Ndbn-20.</title>
        <authorList>
            <person name="Na L."/>
        </authorList>
    </citation>
    <scope>NUCLEOTIDE SEQUENCE [LARGE SCALE GENOMIC DNA]</scope>
    <source>
        <strain evidence="3 4">Ndbn-20m</strain>
    </source>
</reference>
<gene>
    <name evidence="3" type="ORF">COO09_22190</name>
</gene>
<accession>A0A2A4FPN0</accession>
<dbReference type="RefSeq" id="WP_139114790.1">
    <property type="nucleotide sequence ID" value="NZ_CP023449.1"/>
</dbReference>
<evidence type="ECO:0000259" key="2">
    <source>
        <dbReference type="Pfam" id="PF26061"/>
    </source>
</evidence>
<organism evidence="3 4">
    <name type="scientific">Rhizorhabdus dicambivorans</name>
    <dbReference type="NCBI Taxonomy" id="1850238"/>
    <lineage>
        <taxon>Bacteria</taxon>
        <taxon>Pseudomonadati</taxon>
        <taxon>Pseudomonadota</taxon>
        <taxon>Alphaproteobacteria</taxon>
        <taxon>Sphingomonadales</taxon>
        <taxon>Sphingomonadaceae</taxon>
        <taxon>Rhizorhabdus</taxon>
    </lineage>
</organism>
<protein>
    <recommendedName>
        <fullName evidence="2">DUF8021 domain-containing protein</fullName>
    </recommendedName>
</protein>
<evidence type="ECO:0000313" key="3">
    <source>
        <dbReference type="EMBL" id="PCE40069.1"/>
    </source>
</evidence>
<feature type="chain" id="PRO_5012652696" description="DUF8021 domain-containing protein" evidence="1">
    <location>
        <begin position="21"/>
        <end position="338"/>
    </location>
</feature>
<name>A0A2A4FPN0_9SPHN</name>
<evidence type="ECO:0000256" key="1">
    <source>
        <dbReference type="SAM" id="SignalP"/>
    </source>
</evidence>
<keyword evidence="4" id="KW-1185">Reference proteome</keyword>
<dbReference type="InterPro" id="IPR058334">
    <property type="entry name" value="DUF8021"/>
</dbReference>
<comment type="caution">
    <text evidence="3">The sequence shown here is derived from an EMBL/GenBank/DDBJ whole genome shotgun (WGS) entry which is preliminary data.</text>
</comment>
<proteinExistence type="predicted"/>
<dbReference type="AlphaFoldDB" id="A0A2A4FPN0"/>
<dbReference type="Proteomes" id="UP000218934">
    <property type="component" value="Unassembled WGS sequence"/>
</dbReference>
<keyword evidence="1" id="KW-0732">Signal</keyword>
<evidence type="ECO:0000313" key="4">
    <source>
        <dbReference type="Proteomes" id="UP000218934"/>
    </source>
</evidence>
<feature type="domain" description="DUF8021" evidence="2">
    <location>
        <begin position="170"/>
        <end position="324"/>
    </location>
</feature>
<dbReference type="OrthoDB" id="9148298at2"/>